<name>A0ABU2HQQ2_9RHOB</name>
<proteinExistence type="inferred from homology"/>
<dbReference type="PROSITE" id="PS00648">
    <property type="entry name" value="RIBONUCLEASE_P"/>
    <property type="match status" value="1"/>
</dbReference>
<organism evidence="10 11">
    <name type="scientific">Paracoccus aurantius</name>
    <dbReference type="NCBI Taxonomy" id="3073814"/>
    <lineage>
        <taxon>Bacteria</taxon>
        <taxon>Pseudomonadati</taxon>
        <taxon>Pseudomonadota</taxon>
        <taxon>Alphaproteobacteria</taxon>
        <taxon>Rhodobacterales</taxon>
        <taxon>Paracoccaceae</taxon>
        <taxon>Paracoccus</taxon>
    </lineage>
</organism>
<comment type="similarity">
    <text evidence="7">Belongs to the RnpA family.</text>
</comment>
<evidence type="ECO:0000256" key="7">
    <source>
        <dbReference type="HAMAP-Rule" id="MF_00227"/>
    </source>
</evidence>
<dbReference type="GO" id="GO:0004526">
    <property type="term" value="F:ribonuclease P activity"/>
    <property type="evidence" value="ECO:0007669"/>
    <property type="project" value="UniProtKB-EC"/>
</dbReference>
<comment type="function">
    <text evidence="1 7">RNaseP catalyzes the removal of the 5'-leader sequence from pre-tRNA to produce the mature 5'-terminus. It can also cleave other RNA substrates such as 4.5S RNA. The protein component plays an auxiliary but essential role in vivo by binding to the 5'-leader sequence and broadening the substrate specificity of the ribozyme.</text>
</comment>
<dbReference type="HAMAP" id="MF_00227">
    <property type="entry name" value="RNase_P"/>
    <property type="match status" value="1"/>
</dbReference>
<dbReference type="NCBIfam" id="TIGR00188">
    <property type="entry name" value="rnpA"/>
    <property type="match status" value="1"/>
</dbReference>
<dbReference type="EMBL" id="JAVQLW010000001">
    <property type="protein sequence ID" value="MDS9467373.1"/>
    <property type="molecule type" value="Genomic_DNA"/>
</dbReference>
<evidence type="ECO:0000256" key="9">
    <source>
        <dbReference type="SAM" id="MobiDB-lite"/>
    </source>
</evidence>
<evidence type="ECO:0000256" key="4">
    <source>
        <dbReference type="ARBA" id="ARBA00022759"/>
    </source>
</evidence>
<comment type="catalytic activity">
    <reaction evidence="7">
        <text>Endonucleolytic cleavage of RNA, removing 5'-extranucleotides from tRNA precursor.</text>
        <dbReference type="EC" id="3.1.26.5"/>
    </reaction>
</comment>
<dbReference type="Pfam" id="PF00825">
    <property type="entry name" value="Ribonuclease_P"/>
    <property type="match status" value="1"/>
</dbReference>
<keyword evidence="11" id="KW-1185">Reference proteome</keyword>
<accession>A0ABU2HQQ2</accession>
<evidence type="ECO:0000256" key="2">
    <source>
        <dbReference type="ARBA" id="ARBA00022694"/>
    </source>
</evidence>
<dbReference type="RefSeq" id="WP_311159550.1">
    <property type="nucleotide sequence ID" value="NZ_JAVQLW010000001.1"/>
</dbReference>
<keyword evidence="4 7" id="KW-0255">Endonuclease</keyword>
<keyword evidence="6 7" id="KW-0694">RNA-binding</keyword>
<keyword evidence="2 7" id="KW-0819">tRNA processing</keyword>
<gene>
    <name evidence="7 10" type="primary">rnpA</name>
    <name evidence="10" type="ORF">RGQ15_07270</name>
</gene>
<dbReference type="Gene3D" id="3.30.230.10">
    <property type="match status" value="1"/>
</dbReference>
<sequence length="158" mass="17061">MSSEAEVAAADRILPQGCPDRAASGVSGGDGSPKPEVLRKRADFLRAASARRQGTSGFLLQARARGEDEPQGIIRVGFTCSKKIGNAVARNRAKRRLRALAHEILPALARPGWDYVLVGRPGATIERDFADLKQDLIQALSRIHASSREGAPKRGNRR</sequence>
<evidence type="ECO:0000256" key="5">
    <source>
        <dbReference type="ARBA" id="ARBA00022801"/>
    </source>
</evidence>
<dbReference type="InterPro" id="IPR020568">
    <property type="entry name" value="Ribosomal_Su5_D2-typ_SF"/>
</dbReference>
<dbReference type="PANTHER" id="PTHR33992:SF1">
    <property type="entry name" value="RIBONUCLEASE P PROTEIN COMPONENT"/>
    <property type="match status" value="1"/>
</dbReference>
<protein>
    <recommendedName>
        <fullName evidence="7 8">Ribonuclease P protein component</fullName>
        <shortName evidence="7">RNase P protein</shortName>
        <shortName evidence="7">RNaseP protein</shortName>
        <ecNumber evidence="7 8">3.1.26.5</ecNumber>
    </recommendedName>
    <alternativeName>
        <fullName evidence="7">Protein C5</fullName>
    </alternativeName>
</protein>
<dbReference type="PANTHER" id="PTHR33992">
    <property type="entry name" value="RIBONUCLEASE P PROTEIN COMPONENT"/>
    <property type="match status" value="1"/>
</dbReference>
<evidence type="ECO:0000256" key="1">
    <source>
        <dbReference type="ARBA" id="ARBA00002663"/>
    </source>
</evidence>
<dbReference type="EC" id="3.1.26.5" evidence="7 8"/>
<dbReference type="InterPro" id="IPR014721">
    <property type="entry name" value="Ribsml_uS5_D2-typ_fold_subgr"/>
</dbReference>
<dbReference type="InterPro" id="IPR000100">
    <property type="entry name" value="RNase_P"/>
</dbReference>
<feature type="region of interest" description="Disordered" evidence="9">
    <location>
        <begin position="1"/>
        <end position="38"/>
    </location>
</feature>
<evidence type="ECO:0000313" key="10">
    <source>
        <dbReference type="EMBL" id="MDS9467373.1"/>
    </source>
</evidence>
<reference evidence="11" key="1">
    <citation type="submission" date="2023-07" db="EMBL/GenBank/DDBJ databases">
        <title>Paracoccus sp. MBLB3053 whole genome sequence.</title>
        <authorList>
            <person name="Hwang C.Y."/>
            <person name="Cho E.-S."/>
            <person name="Seo M.-J."/>
        </authorList>
    </citation>
    <scope>NUCLEOTIDE SEQUENCE [LARGE SCALE GENOMIC DNA]</scope>
    <source>
        <strain evidence="11">MBLB3053</strain>
    </source>
</reference>
<keyword evidence="3 7" id="KW-0540">Nuclease</keyword>
<dbReference type="Proteomes" id="UP001269144">
    <property type="component" value="Unassembled WGS sequence"/>
</dbReference>
<evidence type="ECO:0000256" key="6">
    <source>
        <dbReference type="ARBA" id="ARBA00022884"/>
    </source>
</evidence>
<dbReference type="SUPFAM" id="SSF54211">
    <property type="entry name" value="Ribosomal protein S5 domain 2-like"/>
    <property type="match status" value="1"/>
</dbReference>
<dbReference type="InterPro" id="IPR020539">
    <property type="entry name" value="RNase_P_CS"/>
</dbReference>
<evidence type="ECO:0000256" key="3">
    <source>
        <dbReference type="ARBA" id="ARBA00022722"/>
    </source>
</evidence>
<comment type="caution">
    <text evidence="10">The sequence shown here is derived from an EMBL/GenBank/DDBJ whole genome shotgun (WGS) entry which is preliminary data.</text>
</comment>
<evidence type="ECO:0000313" key="11">
    <source>
        <dbReference type="Proteomes" id="UP001269144"/>
    </source>
</evidence>
<comment type="subunit">
    <text evidence="7">Consists of a catalytic RNA component (M1 or rnpB) and a protein subunit.</text>
</comment>
<evidence type="ECO:0000256" key="8">
    <source>
        <dbReference type="NCBIfam" id="TIGR00188"/>
    </source>
</evidence>
<keyword evidence="5 7" id="KW-0378">Hydrolase</keyword>